<evidence type="ECO:0000313" key="9">
    <source>
        <dbReference type="EMBL" id="KAF9329833.1"/>
    </source>
</evidence>
<evidence type="ECO:0000256" key="5">
    <source>
        <dbReference type="ARBA" id="ARBA00023253"/>
    </source>
</evidence>
<protein>
    <recommendedName>
        <fullName evidence="8">GDP-fucose protein O-fucosyltransferase 2</fullName>
    </recommendedName>
</protein>
<sequence>MAAFRTRRRISALLAVVAFVLCLQLRVDLLKTLEFSENIKATSQDLSPSPPSHPRSNSLELNDASFSAVSILRQTNQGPLRLDSFELPVDISVAEIPKPRTISQPGTRYLSYMPYAGLTNQFMALEKAAYLAKRLNRTLVIPPIITNSHDAHNANQRWSNYFDLAQFTALSGIPAIEWNDLRPLSQEQAYIGRQKAQLKELPYDLWDGLAEDLPCQIVYGYGGSEPLHNTELTFARQFMFRPRFVDPPARNPRTVVYDREAIGIKDNSNMQDIVTVDDLVDRYSSITASAYEEEPMLFLSHTFKLKDPIDPKRSWEHAGQHLHFNRKVDEFVARLLRHRIPELGLQGRYIAIHLRRGDIWQKCRAADEDAMMRCVTPLGHYAEAVEAARVLAQDQRLPVIVATDSQSSEDHQTIARLGWRRLNHDLYITEQELGIFGAALVDAAILANADYFIGTFKSTMTKVAAQRQMSWHQRETLYPRTSPSWVPPS</sequence>
<dbReference type="GO" id="GO:0006004">
    <property type="term" value="P:fucose metabolic process"/>
    <property type="evidence" value="ECO:0007669"/>
    <property type="project" value="UniProtKB-KW"/>
</dbReference>
<dbReference type="PANTHER" id="PTHR13398">
    <property type="entry name" value="GDP-FUCOSE PROTEIN O-FUCOSYLTRANSFERASE 2"/>
    <property type="match status" value="1"/>
</dbReference>
<dbReference type="AlphaFoldDB" id="A0A9P5SKN0"/>
<comment type="subcellular location">
    <subcellularLocation>
        <location evidence="1">Endoplasmic reticulum</location>
    </subcellularLocation>
</comment>
<evidence type="ECO:0000256" key="3">
    <source>
        <dbReference type="ARBA" id="ARBA00022679"/>
    </source>
</evidence>
<reference evidence="9" key="1">
    <citation type="journal article" date="2020" name="Fungal Divers.">
        <title>Resolving the Mortierellaceae phylogeny through synthesis of multi-gene phylogenetics and phylogenomics.</title>
        <authorList>
            <person name="Vandepol N."/>
            <person name="Liber J."/>
            <person name="Desiro A."/>
            <person name="Na H."/>
            <person name="Kennedy M."/>
            <person name="Barry K."/>
            <person name="Grigoriev I.V."/>
            <person name="Miller A.N."/>
            <person name="O'Donnell K."/>
            <person name="Stajich J.E."/>
            <person name="Bonito G."/>
        </authorList>
    </citation>
    <scope>NUCLEOTIDE SEQUENCE</scope>
    <source>
        <strain evidence="9">NVP1</strain>
    </source>
</reference>
<comment type="similarity">
    <text evidence="7">Belongs to the glycosyltransferase 68 family.</text>
</comment>
<dbReference type="GO" id="GO:0046922">
    <property type="term" value="F:peptide-O-fucosyltransferase activity"/>
    <property type="evidence" value="ECO:0007669"/>
    <property type="project" value="InterPro"/>
</dbReference>
<dbReference type="PANTHER" id="PTHR13398:SF0">
    <property type="entry name" value="GDP-FUCOSE PROTEIN O-FUCOSYLTRANSFERASE 2"/>
    <property type="match status" value="1"/>
</dbReference>
<keyword evidence="3" id="KW-0808">Transferase</keyword>
<dbReference type="GO" id="GO:0005783">
    <property type="term" value="C:endoplasmic reticulum"/>
    <property type="evidence" value="ECO:0007669"/>
    <property type="project" value="UniProtKB-SubCell"/>
</dbReference>
<evidence type="ECO:0000256" key="4">
    <source>
        <dbReference type="ARBA" id="ARBA00022824"/>
    </source>
</evidence>
<dbReference type="Proteomes" id="UP000696485">
    <property type="component" value="Unassembled WGS sequence"/>
</dbReference>
<gene>
    <name evidence="9" type="ORF">BG006_007149</name>
</gene>
<keyword evidence="4" id="KW-0256">Endoplasmic reticulum</keyword>
<keyword evidence="5" id="KW-0294">Fucose metabolism</keyword>
<dbReference type="Gene3D" id="3.40.50.11350">
    <property type="match status" value="1"/>
</dbReference>
<evidence type="ECO:0000256" key="8">
    <source>
        <dbReference type="ARBA" id="ARBA00026232"/>
    </source>
</evidence>
<dbReference type="Gene3D" id="3.40.50.11340">
    <property type="match status" value="1"/>
</dbReference>
<accession>A0A9P5SKN0</accession>
<keyword evidence="10" id="KW-1185">Reference proteome</keyword>
<organism evidence="9 10">
    <name type="scientific">Podila minutissima</name>
    <dbReference type="NCBI Taxonomy" id="64525"/>
    <lineage>
        <taxon>Eukaryota</taxon>
        <taxon>Fungi</taxon>
        <taxon>Fungi incertae sedis</taxon>
        <taxon>Mucoromycota</taxon>
        <taxon>Mortierellomycotina</taxon>
        <taxon>Mortierellomycetes</taxon>
        <taxon>Mortierellales</taxon>
        <taxon>Mortierellaceae</taxon>
        <taxon>Podila</taxon>
    </lineage>
</organism>
<comment type="pathway">
    <text evidence="2">Protein modification; protein glycosylation.</text>
</comment>
<evidence type="ECO:0000256" key="6">
    <source>
        <dbReference type="ARBA" id="ARBA00023277"/>
    </source>
</evidence>
<keyword evidence="6" id="KW-0119">Carbohydrate metabolism</keyword>
<dbReference type="CDD" id="cd11296">
    <property type="entry name" value="O-FucT_like"/>
    <property type="match status" value="1"/>
</dbReference>
<evidence type="ECO:0000256" key="2">
    <source>
        <dbReference type="ARBA" id="ARBA00004922"/>
    </source>
</evidence>
<name>A0A9P5SKN0_9FUNG</name>
<dbReference type="InterPro" id="IPR019378">
    <property type="entry name" value="GDP-Fuc_O-FucTrfase"/>
</dbReference>
<comment type="caution">
    <text evidence="9">The sequence shown here is derived from an EMBL/GenBank/DDBJ whole genome shotgun (WGS) entry which is preliminary data.</text>
</comment>
<proteinExistence type="inferred from homology"/>
<dbReference type="InterPro" id="IPR045130">
    <property type="entry name" value="OFUT2-like"/>
</dbReference>
<evidence type="ECO:0000256" key="7">
    <source>
        <dbReference type="ARBA" id="ARBA00025803"/>
    </source>
</evidence>
<evidence type="ECO:0000313" key="10">
    <source>
        <dbReference type="Proteomes" id="UP000696485"/>
    </source>
</evidence>
<evidence type="ECO:0000256" key="1">
    <source>
        <dbReference type="ARBA" id="ARBA00004240"/>
    </source>
</evidence>
<dbReference type="Pfam" id="PF10250">
    <property type="entry name" value="O-FucT"/>
    <property type="match status" value="1"/>
</dbReference>
<dbReference type="EMBL" id="JAAAUY010000444">
    <property type="protein sequence ID" value="KAF9329833.1"/>
    <property type="molecule type" value="Genomic_DNA"/>
</dbReference>